<feature type="chain" id="PRO_5022890041" description="Lipoprotein" evidence="2">
    <location>
        <begin position="22"/>
        <end position="85"/>
    </location>
</feature>
<proteinExistence type="predicted"/>
<gene>
    <name evidence="3" type="ORF">PS723_05163</name>
</gene>
<organism evidence="3 4">
    <name type="scientific">Pseudomonas fluorescens</name>
    <dbReference type="NCBI Taxonomy" id="294"/>
    <lineage>
        <taxon>Bacteria</taxon>
        <taxon>Pseudomonadati</taxon>
        <taxon>Pseudomonadota</taxon>
        <taxon>Gammaproteobacteria</taxon>
        <taxon>Pseudomonadales</taxon>
        <taxon>Pseudomonadaceae</taxon>
        <taxon>Pseudomonas</taxon>
    </lineage>
</organism>
<feature type="signal peptide" evidence="2">
    <location>
        <begin position="1"/>
        <end position="21"/>
    </location>
</feature>
<feature type="region of interest" description="Disordered" evidence="1">
    <location>
        <begin position="21"/>
        <end position="85"/>
    </location>
</feature>
<dbReference type="Proteomes" id="UP000379480">
    <property type="component" value="Unassembled WGS sequence"/>
</dbReference>
<dbReference type="AlphaFoldDB" id="A0A5E7F2D6"/>
<accession>A0A5E7F2D6</accession>
<evidence type="ECO:0000313" key="3">
    <source>
        <dbReference type="EMBL" id="VVO33154.1"/>
    </source>
</evidence>
<evidence type="ECO:0000256" key="1">
    <source>
        <dbReference type="SAM" id="MobiDB-lite"/>
    </source>
</evidence>
<keyword evidence="2" id="KW-0732">Signal</keyword>
<protein>
    <recommendedName>
        <fullName evidence="5">Lipoprotein</fullName>
    </recommendedName>
</protein>
<dbReference type="OrthoDB" id="9960576at2"/>
<name>A0A5E7F2D6_PSEFL</name>
<reference evidence="3 4" key="1">
    <citation type="submission" date="2019-09" db="EMBL/GenBank/DDBJ databases">
        <authorList>
            <person name="Chandra G."/>
            <person name="Truman W A."/>
        </authorList>
    </citation>
    <scope>NUCLEOTIDE SEQUENCE [LARGE SCALE GENOMIC DNA]</scope>
    <source>
        <strain evidence="3">PS723</strain>
    </source>
</reference>
<dbReference type="EMBL" id="CABVHY010000031">
    <property type="protein sequence ID" value="VVO33154.1"/>
    <property type="molecule type" value="Genomic_DNA"/>
</dbReference>
<dbReference type="RefSeq" id="WP_150806442.1">
    <property type="nucleotide sequence ID" value="NZ_CABVHY010000031.1"/>
</dbReference>
<evidence type="ECO:0000313" key="4">
    <source>
        <dbReference type="Proteomes" id="UP000379480"/>
    </source>
</evidence>
<sequence precursor="true">MNMSKLPALVLAGLLSSAAIAESSPPTNPVYGPPSATATDPRIDRNDSQRPDGIGPNVPDNGGLGTSSKTTTGGSGSDRDGSGRN</sequence>
<evidence type="ECO:0008006" key="5">
    <source>
        <dbReference type="Google" id="ProtNLM"/>
    </source>
</evidence>
<feature type="compositionally biased region" description="Basic and acidic residues" evidence="1">
    <location>
        <begin position="41"/>
        <end position="50"/>
    </location>
</feature>
<evidence type="ECO:0000256" key="2">
    <source>
        <dbReference type="SAM" id="SignalP"/>
    </source>
</evidence>